<name>A0A382VVF3_9ZZZZ</name>
<reference evidence="1" key="1">
    <citation type="submission" date="2018-05" db="EMBL/GenBank/DDBJ databases">
        <authorList>
            <person name="Lanie J.A."/>
            <person name="Ng W.-L."/>
            <person name="Kazmierczak K.M."/>
            <person name="Andrzejewski T.M."/>
            <person name="Davidsen T.M."/>
            <person name="Wayne K.J."/>
            <person name="Tettelin H."/>
            <person name="Glass J.I."/>
            <person name="Rusch D."/>
            <person name="Podicherti R."/>
            <person name="Tsui H.-C.T."/>
            <person name="Winkler M.E."/>
        </authorList>
    </citation>
    <scope>NUCLEOTIDE SEQUENCE</scope>
</reference>
<proteinExistence type="predicted"/>
<feature type="non-terminal residue" evidence="1">
    <location>
        <position position="68"/>
    </location>
</feature>
<dbReference type="EMBL" id="UINC01154930">
    <property type="protein sequence ID" value="SVD50479.1"/>
    <property type="molecule type" value="Genomic_DNA"/>
</dbReference>
<organism evidence="1">
    <name type="scientific">marine metagenome</name>
    <dbReference type="NCBI Taxonomy" id="408172"/>
    <lineage>
        <taxon>unclassified sequences</taxon>
        <taxon>metagenomes</taxon>
        <taxon>ecological metagenomes</taxon>
    </lineage>
</organism>
<dbReference type="Gene3D" id="3.30.56.10">
    <property type="match status" value="1"/>
</dbReference>
<protein>
    <submittedName>
        <fullName evidence="1">Uncharacterized protein</fullName>
    </submittedName>
</protein>
<sequence length="68" mass="7747">MPTVTFDHATLRAIQSRHGVEHDPWLWEQQLSNIGCVVEECDSSEIEIEIFPDRADLLSPETMSHAAR</sequence>
<accession>A0A382VVF3</accession>
<gene>
    <name evidence="1" type="ORF">METZ01_LOCUS403333</name>
</gene>
<dbReference type="AlphaFoldDB" id="A0A382VVF3"/>
<evidence type="ECO:0000313" key="1">
    <source>
        <dbReference type="EMBL" id="SVD50479.1"/>
    </source>
</evidence>